<name>D7FWV0_ECTSI</name>
<feature type="compositionally biased region" description="Basic residues" evidence="6">
    <location>
        <begin position="124"/>
        <end position="133"/>
    </location>
</feature>
<dbReference type="Gene3D" id="1.50.10.10">
    <property type="match status" value="1"/>
</dbReference>
<evidence type="ECO:0000256" key="3">
    <source>
        <dbReference type="ARBA" id="ARBA00022824"/>
    </source>
</evidence>
<feature type="compositionally biased region" description="Acidic residues" evidence="6">
    <location>
        <begin position="912"/>
        <end position="944"/>
    </location>
</feature>
<feature type="region of interest" description="Disordered" evidence="6">
    <location>
        <begin position="337"/>
        <end position="511"/>
    </location>
</feature>
<accession>D7FWV0</accession>
<feature type="compositionally biased region" description="Basic and acidic residues" evidence="6">
    <location>
        <begin position="84"/>
        <end position="101"/>
    </location>
</feature>
<dbReference type="PANTHER" id="PTHR45679:SF6">
    <property type="entry name" value="ER DEGRADATION-ENHANCING ALPHA-MANNOSIDASE-LIKE PROTEIN 2"/>
    <property type="match status" value="1"/>
</dbReference>
<evidence type="ECO:0000313" key="8">
    <source>
        <dbReference type="EMBL" id="CBJ32188.1"/>
    </source>
</evidence>
<dbReference type="GO" id="GO:0005509">
    <property type="term" value="F:calcium ion binding"/>
    <property type="evidence" value="ECO:0007669"/>
    <property type="project" value="InterPro"/>
</dbReference>
<keyword evidence="4" id="KW-0325">Glycoprotein</keyword>
<dbReference type="GO" id="GO:0044322">
    <property type="term" value="C:endoplasmic reticulum quality control compartment"/>
    <property type="evidence" value="ECO:0007669"/>
    <property type="project" value="GOC"/>
</dbReference>
<feature type="compositionally biased region" description="Basic and acidic residues" evidence="6">
    <location>
        <begin position="480"/>
        <end position="491"/>
    </location>
</feature>
<dbReference type="InterPro" id="IPR003137">
    <property type="entry name" value="PA_domain"/>
</dbReference>
<evidence type="ECO:0000256" key="4">
    <source>
        <dbReference type="ARBA" id="ARBA00023180"/>
    </source>
</evidence>
<dbReference type="PRINTS" id="PR00747">
    <property type="entry name" value="GLYHDRLASE47"/>
</dbReference>
<dbReference type="Pfam" id="PF01532">
    <property type="entry name" value="Glyco_hydro_47"/>
    <property type="match status" value="1"/>
</dbReference>
<dbReference type="GO" id="GO:1904380">
    <property type="term" value="P:endoplasmic reticulum mannose trimming"/>
    <property type="evidence" value="ECO:0007669"/>
    <property type="project" value="InterPro"/>
</dbReference>
<feature type="compositionally biased region" description="Gly residues" evidence="6">
    <location>
        <begin position="468"/>
        <end position="478"/>
    </location>
</feature>
<dbReference type="Pfam" id="PF02225">
    <property type="entry name" value="PA"/>
    <property type="match status" value="1"/>
</dbReference>
<keyword evidence="5 8" id="KW-0378">Hydrolase</keyword>
<dbReference type="AlphaFoldDB" id="D7FWV0"/>
<dbReference type="InParanoid" id="D7FWV0"/>
<dbReference type="Gene3D" id="3.50.30.30">
    <property type="match status" value="1"/>
</dbReference>
<feature type="region of interest" description="Disordered" evidence="6">
    <location>
        <begin position="846"/>
        <end position="944"/>
    </location>
</feature>
<feature type="domain" description="PA" evidence="7">
    <location>
        <begin position="513"/>
        <end position="587"/>
    </location>
</feature>
<dbReference type="GO" id="GO:0004571">
    <property type="term" value="F:mannosyl-oligosaccharide 1,2-alpha-mannosidase activity"/>
    <property type="evidence" value="ECO:0007669"/>
    <property type="project" value="InterPro"/>
</dbReference>
<dbReference type="InterPro" id="IPR001382">
    <property type="entry name" value="Glyco_hydro_47"/>
</dbReference>
<dbReference type="EC" id="3.2.1.-" evidence="5"/>
<dbReference type="Proteomes" id="UP000002630">
    <property type="component" value="Linkage Group LG06"/>
</dbReference>
<keyword evidence="5 8" id="KW-0326">Glycosidase</keyword>
<keyword evidence="9" id="KW-1185">Reference proteome</keyword>
<comment type="similarity">
    <text evidence="2 5">Belongs to the glycosyl hydrolase 47 family.</text>
</comment>
<reference evidence="8 9" key="1">
    <citation type="journal article" date="2010" name="Nature">
        <title>The Ectocarpus genome and the independent evolution of multicellularity in brown algae.</title>
        <authorList>
            <person name="Cock J.M."/>
            <person name="Sterck L."/>
            <person name="Rouze P."/>
            <person name="Scornet D."/>
            <person name="Allen A.E."/>
            <person name="Amoutzias G."/>
            <person name="Anthouard V."/>
            <person name="Artiguenave F."/>
            <person name="Aury J.M."/>
            <person name="Badger J.H."/>
            <person name="Beszteri B."/>
            <person name="Billiau K."/>
            <person name="Bonnet E."/>
            <person name="Bothwell J.H."/>
            <person name="Bowler C."/>
            <person name="Boyen C."/>
            <person name="Brownlee C."/>
            <person name="Carrano C.J."/>
            <person name="Charrier B."/>
            <person name="Cho G.Y."/>
            <person name="Coelho S.M."/>
            <person name="Collen J."/>
            <person name="Corre E."/>
            <person name="Da Silva C."/>
            <person name="Delage L."/>
            <person name="Delaroque N."/>
            <person name="Dittami S.M."/>
            <person name="Doulbeau S."/>
            <person name="Elias M."/>
            <person name="Farnham G."/>
            <person name="Gachon C.M."/>
            <person name="Gschloessl B."/>
            <person name="Heesch S."/>
            <person name="Jabbari K."/>
            <person name="Jubin C."/>
            <person name="Kawai H."/>
            <person name="Kimura K."/>
            <person name="Kloareg B."/>
            <person name="Kupper F.C."/>
            <person name="Lang D."/>
            <person name="Le Bail A."/>
            <person name="Leblanc C."/>
            <person name="Lerouge P."/>
            <person name="Lohr M."/>
            <person name="Lopez P.J."/>
            <person name="Martens C."/>
            <person name="Maumus F."/>
            <person name="Michel G."/>
            <person name="Miranda-Saavedra D."/>
            <person name="Morales J."/>
            <person name="Moreau H."/>
            <person name="Motomura T."/>
            <person name="Nagasato C."/>
            <person name="Napoli C.A."/>
            <person name="Nelson D.R."/>
            <person name="Nyvall-Collen P."/>
            <person name="Peters A.F."/>
            <person name="Pommier C."/>
            <person name="Potin P."/>
            <person name="Poulain J."/>
            <person name="Quesneville H."/>
            <person name="Read B."/>
            <person name="Rensing S.A."/>
            <person name="Ritter A."/>
            <person name="Rousvoal S."/>
            <person name="Samanta M."/>
            <person name="Samson G."/>
            <person name="Schroeder D.C."/>
            <person name="Segurens B."/>
            <person name="Strittmatter M."/>
            <person name="Tonon T."/>
            <person name="Tregear J.W."/>
            <person name="Valentin K."/>
            <person name="von Dassow P."/>
            <person name="Yamagishi T."/>
            <person name="Van de Peer Y."/>
            <person name="Wincker P."/>
        </authorList>
    </citation>
    <scope>NUCLEOTIDE SEQUENCE [LARGE SCALE GENOMIC DNA]</scope>
    <source>
        <strain evidence="9">Ec32 / CCAP1310/4</strain>
    </source>
</reference>
<dbReference type="GO" id="GO:0005975">
    <property type="term" value="P:carbohydrate metabolic process"/>
    <property type="evidence" value="ECO:0007669"/>
    <property type="project" value="InterPro"/>
</dbReference>
<dbReference type="eggNOG" id="KOG2429">
    <property type="taxonomic scope" value="Eukaryota"/>
</dbReference>
<feature type="compositionally biased region" description="Gly residues" evidence="6">
    <location>
        <begin position="165"/>
        <end position="176"/>
    </location>
</feature>
<protein>
    <recommendedName>
        <fullName evidence="5">alpha-1,2-Mannosidase</fullName>
        <ecNumber evidence="5">3.2.1.-</ecNumber>
    </recommendedName>
</protein>
<dbReference type="InterPro" id="IPR044674">
    <property type="entry name" value="EDEM1/2/3"/>
</dbReference>
<comment type="subcellular location">
    <subcellularLocation>
        <location evidence="1">Endoplasmic reticulum</location>
    </subcellularLocation>
</comment>
<feature type="region of interest" description="Disordered" evidence="6">
    <location>
        <begin position="84"/>
        <end position="178"/>
    </location>
</feature>
<keyword evidence="3" id="KW-0256">Endoplasmic reticulum</keyword>
<evidence type="ECO:0000259" key="7">
    <source>
        <dbReference type="Pfam" id="PF02225"/>
    </source>
</evidence>
<evidence type="ECO:0000256" key="6">
    <source>
        <dbReference type="SAM" id="MobiDB-lite"/>
    </source>
</evidence>
<evidence type="ECO:0000256" key="1">
    <source>
        <dbReference type="ARBA" id="ARBA00004240"/>
    </source>
</evidence>
<dbReference type="GO" id="GO:0016020">
    <property type="term" value="C:membrane"/>
    <property type="evidence" value="ECO:0007669"/>
    <property type="project" value="InterPro"/>
</dbReference>
<feature type="compositionally biased region" description="Acidic residues" evidence="6">
    <location>
        <begin position="445"/>
        <end position="460"/>
    </location>
</feature>
<feature type="compositionally biased region" description="Low complexity" evidence="6">
    <location>
        <begin position="889"/>
        <end position="898"/>
    </location>
</feature>
<dbReference type="PANTHER" id="PTHR45679">
    <property type="entry name" value="ER DEGRADATION-ENHANCING ALPHA-MANNOSIDASE-LIKE PROTEIN 2"/>
    <property type="match status" value="1"/>
</dbReference>
<dbReference type="OrthoDB" id="8118055at2759"/>
<dbReference type="InterPro" id="IPR036026">
    <property type="entry name" value="Seven-hairpin_glycosidases"/>
</dbReference>
<proteinExistence type="inferred from homology"/>
<dbReference type="EMBL" id="FN649731">
    <property type="protein sequence ID" value="CBJ32188.1"/>
    <property type="molecule type" value="Genomic_DNA"/>
</dbReference>
<sequence length="944" mass="99003">MLAYPLRPELIESTLLVHRASGDPSWLWAGSDFLRSLQAFCRTECGYAGVRDVEDCSLDEQMPSFFLSETLKYLYLLFDEEPAEQKQQKQQADQEQRREAQEPPPQPQQATEEEEEEEEGKKATMSRRPKRRWWQWGRTRPSVGSNNPAPDGHDISPPPSPRSSDGGGGGGRGGSVGASAAVGDGGCWAARRASAAAEGNHRLGPEGWRDGNILFWAQGGDPTVVEVADDEFSRLVISNELGYMGDLWEMYMTRTCAVPSAWDAPHPYNPASFVDTLVVGGRAAWVVIASGGGGGAQQSEQFGQTTTQTVFLEEVGLIEVLSAGHNNYVLHHPASEEAGAGQATTDDVQKEKAQEQGDVSDVANQQRSVDDDDGLEGSRGRAETKAPATGREMDDDGVTGTRRASEEEEKELEVRVPGSEGARTAGDAAAPAPAPAVISGTAIDKEEEYEKEAVEEEEEGIERRRGGELGGEEAGGADEGLDRNPRGHGDQHTAGGSGRQDRRVRRRPAQRRTFIVTKEANIAEAAGAVGLVVINNEPGGVTLTMPGASNAGVYDDDGDDEEQGDGGVQGSGVNIPVAMVGLEDGVEIMKILSAAATAGVDEEVSIQVSSGRRSSEIWSEQGVLDARTMHDSVFSRLMEEQKQGLRDSRGSLLPAAAAAAGCSRNSGGDDSGRRDACRGSGSPTPPRESWRSAGGVGDASGDSDDGTVADDSFPSGDNGKGAGRIPAADASLQDVGSSGVGSGGAGAVGGDAEDEARPVVDGPSAAAADAGTGAMPDRGWGGEGRAPVDEEVEEATLGGMRLPPFSLPRAVVGDGYVQVMGVGHWGVIIFPHEGIWALSLTPNVFNPPPTPPESGGGEDGGKTTAAVAVRRTKEEEGLLGDRDEREDGQAAGAAVSAAEDVEDRDGDASDGSNDDCDDDDDDDDDFDALDDDDDDDDFDALDYA</sequence>
<dbReference type="InterPro" id="IPR012341">
    <property type="entry name" value="6hp_glycosidase-like_sf"/>
</dbReference>
<dbReference type="EMBL" id="FN648504">
    <property type="protein sequence ID" value="CBJ32188.1"/>
    <property type="molecule type" value="Genomic_DNA"/>
</dbReference>
<dbReference type="SUPFAM" id="SSF48225">
    <property type="entry name" value="Seven-hairpin glycosidases"/>
    <property type="match status" value="1"/>
</dbReference>
<feature type="compositionally biased region" description="Basic and acidic residues" evidence="6">
    <location>
        <begin position="871"/>
        <end position="888"/>
    </location>
</feature>
<dbReference type="STRING" id="2880.D7FWV0"/>
<organism evidence="8 9">
    <name type="scientific">Ectocarpus siliculosus</name>
    <name type="common">Brown alga</name>
    <name type="synonym">Conferva siliculosa</name>
    <dbReference type="NCBI Taxonomy" id="2880"/>
    <lineage>
        <taxon>Eukaryota</taxon>
        <taxon>Sar</taxon>
        <taxon>Stramenopiles</taxon>
        <taxon>Ochrophyta</taxon>
        <taxon>PX clade</taxon>
        <taxon>Phaeophyceae</taxon>
        <taxon>Ectocarpales</taxon>
        <taxon>Ectocarpaceae</taxon>
        <taxon>Ectocarpus</taxon>
    </lineage>
</organism>
<feature type="region of interest" description="Disordered" evidence="6">
    <location>
        <begin position="660"/>
        <end position="785"/>
    </location>
</feature>
<feature type="compositionally biased region" description="Low complexity" evidence="6">
    <location>
        <begin position="759"/>
        <end position="777"/>
    </location>
</feature>
<gene>
    <name evidence="8" type="primary">MAN1C1</name>
    <name evidence="8" type="ORF">Esi_0315_0001</name>
</gene>
<evidence type="ECO:0000313" key="9">
    <source>
        <dbReference type="Proteomes" id="UP000002630"/>
    </source>
</evidence>
<evidence type="ECO:0000256" key="2">
    <source>
        <dbReference type="ARBA" id="ARBA00007658"/>
    </source>
</evidence>
<evidence type="ECO:0000256" key="5">
    <source>
        <dbReference type="RuleBase" id="RU361193"/>
    </source>
</evidence>
<feature type="compositionally biased region" description="Gly residues" evidence="6">
    <location>
        <begin position="738"/>
        <end position="749"/>
    </location>
</feature>